<accession>A0A8C0BP56</accession>
<dbReference type="PANTHER" id="PTHR23503:SF54">
    <property type="entry name" value="MAJOR FACILITATOR SUPERFAMILY (MFS) PROFILE DOMAIN-CONTAINING PROTEIN"/>
    <property type="match status" value="1"/>
</dbReference>
<keyword evidence="4" id="KW-1185">Reference proteome</keyword>
<reference evidence="3" key="1">
    <citation type="submission" date="2025-08" db="UniProtKB">
        <authorList>
            <consortium name="Ensembl"/>
        </authorList>
    </citation>
    <scope>IDENTIFICATION</scope>
</reference>
<feature type="transmembrane region" description="Helical" evidence="2">
    <location>
        <begin position="77"/>
        <end position="100"/>
    </location>
</feature>
<keyword evidence="2" id="KW-0472">Membrane</keyword>
<dbReference type="GO" id="GO:0055056">
    <property type="term" value="F:D-glucose transmembrane transporter activity"/>
    <property type="evidence" value="ECO:0007669"/>
    <property type="project" value="TreeGrafter"/>
</dbReference>
<dbReference type="Proteomes" id="UP000694555">
    <property type="component" value="Unplaced"/>
</dbReference>
<comment type="subcellular location">
    <subcellularLocation>
        <location evidence="1">Membrane</location>
        <topology evidence="1">Multi-pass membrane protein</topology>
    </subcellularLocation>
</comment>
<dbReference type="GO" id="GO:0005886">
    <property type="term" value="C:plasma membrane"/>
    <property type="evidence" value="ECO:0007669"/>
    <property type="project" value="TreeGrafter"/>
</dbReference>
<keyword evidence="2" id="KW-0812">Transmembrane</keyword>
<dbReference type="GO" id="GO:0070837">
    <property type="term" value="P:dehydroascorbic acid transport"/>
    <property type="evidence" value="ECO:0007669"/>
    <property type="project" value="TreeGrafter"/>
</dbReference>
<dbReference type="InterPro" id="IPR036259">
    <property type="entry name" value="MFS_trans_sf"/>
</dbReference>
<feature type="transmembrane region" description="Helical" evidence="2">
    <location>
        <begin position="36"/>
        <end position="57"/>
    </location>
</feature>
<keyword evidence="2" id="KW-1133">Transmembrane helix</keyword>
<dbReference type="InterPro" id="IPR045263">
    <property type="entry name" value="GLUT"/>
</dbReference>
<protein>
    <submittedName>
        <fullName evidence="3">Uncharacterized protein</fullName>
    </submittedName>
</protein>
<evidence type="ECO:0000313" key="3">
    <source>
        <dbReference type="Ensembl" id="ENSBJAP00000020211.1"/>
    </source>
</evidence>
<evidence type="ECO:0000313" key="4">
    <source>
        <dbReference type="Proteomes" id="UP000694555"/>
    </source>
</evidence>
<dbReference type="GO" id="GO:0046323">
    <property type="term" value="P:D-glucose import"/>
    <property type="evidence" value="ECO:0007669"/>
    <property type="project" value="TreeGrafter"/>
</dbReference>
<dbReference type="PANTHER" id="PTHR23503">
    <property type="entry name" value="SOLUTE CARRIER FAMILY 2"/>
    <property type="match status" value="1"/>
</dbReference>
<sequence>LIPNVSLGVGLCVFLPTLLCTFTIEQFGRKTLLCKGYAFMALALSVLTVTLSLQRPACFVTSKKKIKYLSLVYFQENLSLCFLIFTGILITSRIFIYLFLPETKGNLVMERTEELGALLFRKRPHSFTGNTSLEEHITYTGF</sequence>
<evidence type="ECO:0000256" key="1">
    <source>
        <dbReference type="ARBA" id="ARBA00004141"/>
    </source>
</evidence>
<reference evidence="3" key="2">
    <citation type="submission" date="2025-09" db="UniProtKB">
        <authorList>
            <consortium name="Ensembl"/>
        </authorList>
    </citation>
    <scope>IDENTIFICATION</scope>
</reference>
<dbReference type="AlphaFoldDB" id="A0A8C0BP56"/>
<dbReference type="Ensembl" id="ENSBJAT00000020786.1">
    <property type="protein sequence ID" value="ENSBJAP00000020211.1"/>
    <property type="gene ID" value="ENSBJAG00000013283.1"/>
</dbReference>
<organism evidence="3 4">
    <name type="scientific">Buteo japonicus</name>
    <dbReference type="NCBI Taxonomy" id="224669"/>
    <lineage>
        <taxon>Eukaryota</taxon>
        <taxon>Metazoa</taxon>
        <taxon>Chordata</taxon>
        <taxon>Craniata</taxon>
        <taxon>Vertebrata</taxon>
        <taxon>Euteleostomi</taxon>
        <taxon>Archelosauria</taxon>
        <taxon>Archosauria</taxon>
        <taxon>Dinosauria</taxon>
        <taxon>Saurischia</taxon>
        <taxon>Theropoda</taxon>
        <taxon>Coelurosauria</taxon>
        <taxon>Aves</taxon>
        <taxon>Neognathae</taxon>
        <taxon>Neoaves</taxon>
        <taxon>Telluraves</taxon>
        <taxon>Accipitrimorphae</taxon>
        <taxon>Accipitriformes</taxon>
        <taxon>Accipitridae</taxon>
        <taxon>Accipitrinae</taxon>
        <taxon>Buteo</taxon>
    </lineage>
</organism>
<feature type="transmembrane region" description="Helical" evidence="2">
    <location>
        <begin position="6"/>
        <end position="24"/>
    </location>
</feature>
<name>A0A8C0BP56_9AVES</name>
<dbReference type="Gene3D" id="1.20.1250.20">
    <property type="entry name" value="MFS general substrate transporter like domains"/>
    <property type="match status" value="1"/>
</dbReference>
<evidence type="ECO:0000256" key="2">
    <source>
        <dbReference type="SAM" id="Phobius"/>
    </source>
</evidence>
<proteinExistence type="predicted"/>